<reference evidence="3" key="2">
    <citation type="journal article" date="2017" name="Nat. Plants">
        <title>The Aegilops tauschii genome reveals multiple impacts of transposons.</title>
        <authorList>
            <person name="Zhao G."/>
            <person name="Zou C."/>
            <person name="Li K."/>
            <person name="Wang K."/>
            <person name="Li T."/>
            <person name="Gao L."/>
            <person name="Zhang X."/>
            <person name="Wang H."/>
            <person name="Yang Z."/>
            <person name="Liu X."/>
            <person name="Jiang W."/>
            <person name="Mao L."/>
            <person name="Kong X."/>
            <person name="Jiao Y."/>
            <person name="Jia J."/>
        </authorList>
    </citation>
    <scope>NUCLEOTIDE SEQUENCE [LARGE SCALE GENOMIC DNA]</scope>
    <source>
        <strain evidence="3">cv. AL8/78</strain>
    </source>
</reference>
<accession>A0A453F0S5</accession>
<reference evidence="2" key="3">
    <citation type="journal article" date="2017" name="Nature">
        <title>Genome sequence of the progenitor of the wheat D genome Aegilops tauschii.</title>
        <authorList>
            <person name="Luo M.C."/>
            <person name="Gu Y.Q."/>
            <person name="Puiu D."/>
            <person name="Wang H."/>
            <person name="Twardziok S.O."/>
            <person name="Deal K.R."/>
            <person name="Huo N."/>
            <person name="Zhu T."/>
            <person name="Wang L."/>
            <person name="Wang Y."/>
            <person name="McGuire P.E."/>
            <person name="Liu S."/>
            <person name="Long H."/>
            <person name="Ramasamy R.K."/>
            <person name="Rodriguez J.C."/>
            <person name="Van S.L."/>
            <person name="Yuan L."/>
            <person name="Wang Z."/>
            <person name="Xia Z."/>
            <person name="Xiao L."/>
            <person name="Anderson O.D."/>
            <person name="Ouyang S."/>
            <person name="Liang Y."/>
            <person name="Zimin A.V."/>
            <person name="Pertea G."/>
            <person name="Qi P."/>
            <person name="Bennetzen J.L."/>
            <person name="Dai X."/>
            <person name="Dawson M.W."/>
            <person name="Muller H.G."/>
            <person name="Kugler K."/>
            <person name="Rivarola-Duarte L."/>
            <person name="Spannagl M."/>
            <person name="Mayer K.F.X."/>
            <person name="Lu F.H."/>
            <person name="Bevan M.W."/>
            <person name="Leroy P."/>
            <person name="Li P."/>
            <person name="You F.M."/>
            <person name="Sun Q."/>
            <person name="Liu Z."/>
            <person name="Lyons E."/>
            <person name="Wicker T."/>
            <person name="Salzberg S.L."/>
            <person name="Devos K.M."/>
            <person name="Dvorak J."/>
        </authorList>
    </citation>
    <scope>NUCLEOTIDE SEQUENCE [LARGE SCALE GENOMIC DNA]</scope>
    <source>
        <strain evidence="2">cv. AL8/78</strain>
    </source>
</reference>
<keyword evidence="3" id="KW-1185">Reference proteome</keyword>
<organism evidence="2 3">
    <name type="scientific">Aegilops tauschii subsp. strangulata</name>
    <name type="common">Goatgrass</name>
    <dbReference type="NCBI Taxonomy" id="200361"/>
    <lineage>
        <taxon>Eukaryota</taxon>
        <taxon>Viridiplantae</taxon>
        <taxon>Streptophyta</taxon>
        <taxon>Embryophyta</taxon>
        <taxon>Tracheophyta</taxon>
        <taxon>Spermatophyta</taxon>
        <taxon>Magnoliopsida</taxon>
        <taxon>Liliopsida</taxon>
        <taxon>Poales</taxon>
        <taxon>Poaceae</taxon>
        <taxon>BOP clade</taxon>
        <taxon>Pooideae</taxon>
        <taxon>Triticodae</taxon>
        <taxon>Triticeae</taxon>
        <taxon>Triticinae</taxon>
        <taxon>Aegilops</taxon>
    </lineage>
</organism>
<reference evidence="2" key="5">
    <citation type="journal article" date="2021" name="G3 (Bethesda)">
        <title>Aegilops tauschii genome assembly Aet v5.0 features greater sequence contiguity and improved annotation.</title>
        <authorList>
            <person name="Wang L."/>
            <person name="Zhu T."/>
            <person name="Rodriguez J.C."/>
            <person name="Deal K.R."/>
            <person name="Dubcovsky J."/>
            <person name="McGuire P.E."/>
            <person name="Lux T."/>
            <person name="Spannagl M."/>
            <person name="Mayer K.F.X."/>
            <person name="Baldrich P."/>
            <person name="Meyers B.C."/>
            <person name="Huo N."/>
            <person name="Gu Y.Q."/>
            <person name="Zhou H."/>
            <person name="Devos K.M."/>
            <person name="Bennetzen J.L."/>
            <person name="Unver T."/>
            <person name="Budak H."/>
            <person name="Gulick P.J."/>
            <person name="Galiba G."/>
            <person name="Kalapos B."/>
            <person name="Nelson D.R."/>
            <person name="Li P."/>
            <person name="You F.M."/>
            <person name="Luo M.C."/>
            <person name="Dvorak J."/>
        </authorList>
    </citation>
    <scope>NUCLEOTIDE SEQUENCE [LARGE SCALE GENOMIC DNA]</scope>
    <source>
        <strain evidence="2">cv. AL8/78</strain>
    </source>
</reference>
<protein>
    <submittedName>
        <fullName evidence="2">Uncharacterized protein</fullName>
    </submittedName>
</protein>
<dbReference type="AlphaFoldDB" id="A0A453F0S5"/>
<reference evidence="3" key="1">
    <citation type="journal article" date="2014" name="Science">
        <title>Ancient hybridizations among the ancestral genomes of bread wheat.</title>
        <authorList>
            <consortium name="International Wheat Genome Sequencing Consortium,"/>
            <person name="Marcussen T."/>
            <person name="Sandve S.R."/>
            <person name="Heier L."/>
            <person name="Spannagl M."/>
            <person name="Pfeifer M."/>
            <person name="Jakobsen K.S."/>
            <person name="Wulff B.B."/>
            <person name="Steuernagel B."/>
            <person name="Mayer K.F."/>
            <person name="Olsen O.A."/>
        </authorList>
    </citation>
    <scope>NUCLEOTIDE SEQUENCE [LARGE SCALE GENOMIC DNA]</scope>
    <source>
        <strain evidence="3">cv. AL8/78</strain>
    </source>
</reference>
<feature type="region of interest" description="Disordered" evidence="1">
    <location>
        <begin position="53"/>
        <end position="80"/>
    </location>
</feature>
<dbReference type="Proteomes" id="UP000015105">
    <property type="component" value="Chromosome 3D"/>
</dbReference>
<reference evidence="2" key="4">
    <citation type="submission" date="2019-03" db="UniProtKB">
        <authorList>
            <consortium name="EnsemblPlants"/>
        </authorList>
    </citation>
    <scope>IDENTIFICATION</scope>
</reference>
<dbReference type="EnsemblPlants" id="AET3Gv20531200.11">
    <property type="protein sequence ID" value="AET3Gv20531200.11"/>
    <property type="gene ID" value="AET3Gv20531200"/>
</dbReference>
<name>A0A453F0S5_AEGTS</name>
<feature type="region of interest" description="Disordered" evidence="1">
    <location>
        <begin position="1"/>
        <end position="41"/>
    </location>
</feature>
<proteinExistence type="predicted"/>
<evidence type="ECO:0000313" key="3">
    <source>
        <dbReference type="Proteomes" id="UP000015105"/>
    </source>
</evidence>
<feature type="compositionally biased region" description="Pro residues" evidence="1">
    <location>
        <begin position="1"/>
        <end position="10"/>
    </location>
</feature>
<evidence type="ECO:0000313" key="2">
    <source>
        <dbReference type="EnsemblPlants" id="AET3Gv20531200.11"/>
    </source>
</evidence>
<evidence type="ECO:0000256" key="1">
    <source>
        <dbReference type="SAM" id="MobiDB-lite"/>
    </source>
</evidence>
<sequence>SHSIPSPPPSRSHQGSRPQSALDPCTTSVPRRRSVPPATDPFAAADIVATIPFRSRRRSPSGVAADPLEEPQPIPSPARLGFPSVSSPLHHYHRLVAAVLVASRSIRDPSKLPANASCVQST</sequence>
<dbReference type="Gramene" id="AET3Gv20531200.11">
    <property type="protein sequence ID" value="AET3Gv20531200.11"/>
    <property type="gene ID" value="AET3Gv20531200"/>
</dbReference>
<feature type="compositionally biased region" description="Polar residues" evidence="1">
    <location>
        <begin position="15"/>
        <end position="29"/>
    </location>
</feature>